<dbReference type="GO" id="GO:0030488">
    <property type="term" value="P:tRNA methylation"/>
    <property type="evidence" value="ECO:0007669"/>
    <property type="project" value="InterPro"/>
</dbReference>
<dbReference type="PANTHER" id="PTHR12029:SF11">
    <property type="entry name" value="METHYLTRANSFERASE TARBP1-RELATED"/>
    <property type="match status" value="1"/>
</dbReference>
<keyword evidence="5" id="KW-1185">Reference proteome</keyword>
<dbReference type="Proteomes" id="UP000315750">
    <property type="component" value="Chromosome"/>
</dbReference>
<dbReference type="GO" id="GO:0003723">
    <property type="term" value="F:RNA binding"/>
    <property type="evidence" value="ECO:0007669"/>
    <property type="project" value="InterPro"/>
</dbReference>
<dbReference type="PANTHER" id="PTHR12029">
    <property type="entry name" value="RNA METHYLTRANSFERASE"/>
    <property type="match status" value="1"/>
</dbReference>
<feature type="domain" description="tRNA/rRNA methyltransferase SpoU type" evidence="3">
    <location>
        <begin position="22"/>
        <end position="157"/>
    </location>
</feature>
<dbReference type="RefSeq" id="WP_145250456.1">
    <property type="nucleotide sequence ID" value="NZ_CP036278.1"/>
</dbReference>
<dbReference type="InterPro" id="IPR044748">
    <property type="entry name" value="Trm3/TARBP1_C"/>
</dbReference>
<dbReference type="AlphaFoldDB" id="A0A518AUQ7"/>
<protein>
    <submittedName>
        <fullName evidence="4">tRNA (Guanosine(18)-2'-O)-methyltransferase</fullName>
        <ecNumber evidence="4">2.1.1.34</ecNumber>
    </submittedName>
</protein>
<accession>A0A518AUQ7</accession>
<dbReference type="EMBL" id="CP036278">
    <property type="protein sequence ID" value="QDU58454.1"/>
    <property type="molecule type" value="Genomic_DNA"/>
</dbReference>
<gene>
    <name evidence="4" type="primary">trmH</name>
    <name evidence="4" type="ORF">Pan181_46900</name>
</gene>
<dbReference type="InterPro" id="IPR045330">
    <property type="entry name" value="TRM3/TARBP1"/>
</dbReference>
<dbReference type="GO" id="GO:0141100">
    <property type="term" value="F:tRNA (guanine(18)-2'-O)-methyltransferase activity"/>
    <property type="evidence" value="ECO:0007669"/>
    <property type="project" value="UniProtKB-EC"/>
</dbReference>
<evidence type="ECO:0000313" key="5">
    <source>
        <dbReference type="Proteomes" id="UP000315750"/>
    </source>
</evidence>
<dbReference type="InterPro" id="IPR029026">
    <property type="entry name" value="tRNA_m1G_MTases_N"/>
</dbReference>
<evidence type="ECO:0000256" key="1">
    <source>
        <dbReference type="ARBA" id="ARBA00022603"/>
    </source>
</evidence>
<name>A0A518AUQ7_9BACT</name>
<evidence type="ECO:0000259" key="3">
    <source>
        <dbReference type="Pfam" id="PF00588"/>
    </source>
</evidence>
<evidence type="ECO:0000256" key="2">
    <source>
        <dbReference type="ARBA" id="ARBA00022679"/>
    </source>
</evidence>
<sequence>MAKFEHLRHQAPRELANPRELLLACAPLRSNVNLSRIARAAGCCGVTRLICTGRAKLDPKIARDAAQTLSIESHRSLVPVLKKLKAENYTLVGLEQTTNSSDLHHYEFDRRTALVIGNEREGLTEDLLAELDAVIEIPVWGLPYSYNVATATVMALYEFCRQYPDG</sequence>
<evidence type="ECO:0000313" key="4">
    <source>
        <dbReference type="EMBL" id="QDU58454.1"/>
    </source>
</evidence>
<organism evidence="4 5">
    <name type="scientific">Aeoliella mucimassa</name>
    <dbReference type="NCBI Taxonomy" id="2527972"/>
    <lineage>
        <taxon>Bacteria</taxon>
        <taxon>Pseudomonadati</taxon>
        <taxon>Planctomycetota</taxon>
        <taxon>Planctomycetia</taxon>
        <taxon>Pirellulales</taxon>
        <taxon>Lacipirellulaceae</taxon>
        <taxon>Aeoliella</taxon>
    </lineage>
</organism>
<dbReference type="InterPro" id="IPR001537">
    <property type="entry name" value="SpoU_MeTrfase"/>
</dbReference>
<keyword evidence="2 4" id="KW-0808">Transferase</keyword>
<dbReference type="Pfam" id="PF00588">
    <property type="entry name" value="SpoU_methylase"/>
    <property type="match status" value="1"/>
</dbReference>
<dbReference type="InterPro" id="IPR029028">
    <property type="entry name" value="Alpha/beta_knot_MTases"/>
</dbReference>
<dbReference type="Gene3D" id="3.40.1280.10">
    <property type="match status" value="1"/>
</dbReference>
<dbReference type="SUPFAM" id="SSF75217">
    <property type="entry name" value="alpha/beta knot"/>
    <property type="match status" value="1"/>
</dbReference>
<proteinExistence type="predicted"/>
<dbReference type="OrthoDB" id="9794400at2"/>
<keyword evidence="1 4" id="KW-0489">Methyltransferase</keyword>
<dbReference type="EC" id="2.1.1.34" evidence="4"/>
<dbReference type="CDD" id="cd18091">
    <property type="entry name" value="SpoU-like_TRM3-like"/>
    <property type="match status" value="1"/>
</dbReference>
<dbReference type="KEGG" id="amuc:Pan181_46900"/>
<reference evidence="4 5" key="1">
    <citation type="submission" date="2019-02" db="EMBL/GenBank/DDBJ databases">
        <title>Deep-cultivation of Planctomycetes and their phenomic and genomic characterization uncovers novel biology.</title>
        <authorList>
            <person name="Wiegand S."/>
            <person name="Jogler M."/>
            <person name="Boedeker C."/>
            <person name="Pinto D."/>
            <person name="Vollmers J."/>
            <person name="Rivas-Marin E."/>
            <person name="Kohn T."/>
            <person name="Peeters S.H."/>
            <person name="Heuer A."/>
            <person name="Rast P."/>
            <person name="Oberbeckmann S."/>
            <person name="Bunk B."/>
            <person name="Jeske O."/>
            <person name="Meyerdierks A."/>
            <person name="Storesund J.E."/>
            <person name="Kallscheuer N."/>
            <person name="Luecker S."/>
            <person name="Lage O.M."/>
            <person name="Pohl T."/>
            <person name="Merkel B.J."/>
            <person name="Hornburger P."/>
            <person name="Mueller R.-W."/>
            <person name="Bruemmer F."/>
            <person name="Labrenz M."/>
            <person name="Spormann A.M."/>
            <person name="Op den Camp H."/>
            <person name="Overmann J."/>
            <person name="Amann R."/>
            <person name="Jetten M.S.M."/>
            <person name="Mascher T."/>
            <person name="Medema M.H."/>
            <person name="Devos D.P."/>
            <person name="Kaster A.-K."/>
            <person name="Ovreas L."/>
            <person name="Rohde M."/>
            <person name="Galperin M.Y."/>
            <person name="Jogler C."/>
        </authorList>
    </citation>
    <scope>NUCLEOTIDE SEQUENCE [LARGE SCALE GENOMIC DNA]</scope>
    <source>
        <strain evidence="4 5">Pan181</strain>
    </source>
</reference>